<proteinExistence type="predicted"/>
<protein>
    <recommendedName>
        <fullName evidence="3">Putative auto-transporter adhesin head GIN domain-containing protein</fullName>
    </recommendedName>
</protein>
<feature type="domain" description="Putative auto-transporter adhesin head GIN" evidence="3">
    <location>
        <begin position="148"/>
        <end position="249"/>
    </location>
</feature>
<organism evidence="4 5">
    <name type="scientific">Flavobacterium ichthyis</name>
    <dbReference type="NCBI Taxonomy" id="2698827"/>
    <lineage>
        <taxon>Bacteria</taxon>
        <taxon>Pseudomonadati</taxon>
        <taxon>Bacteroidota</taxon>
        <taxon>Flavobacteriia</taxon>
        <taxon>Flavobacteriales</taxon>
        <taxon>Flavobacteriaceae</taxon>
        <taxon>Flavobacterium</taxon>
    </lineage>
</organism>
<feature type="chain" id="PRO_5046442522" description="Putative auto-transporter adhesin head GIN domain-containing protein" evidence="2">
    <location>
        <begin position="20"/>
        <end position="265"/>
    </location>
</feature>
<dbReference type="Pfam" id="PF10988">
    <property type="entry name" value="DUF2807"/>
    <property type="match status" value="1"/>
</dbReference>
<keyword evidence="2" id="KW-0732">Signal</keyword>
<gene>
    <name evidence="4" type="ORF">GV828_12010</name>
</gene>
<accession>A0ABW9ZFQ8</accession>
<feature type="signal peptide" evidence="2">
    <location>
        <begin position="1"/>
        <end position="19"/>
    </location>
</feature>
<dbReference type="Gene3D" id="2.160.20.120">
    <property type="match status" value="1"/>
</dbReference>
<dbReference type="InterPro" id="IPR021255">
    <property type="entry name" value="DUF2807"/>
</dbReference>
<evidence type="ECO:0000256" key="2">
    <source>
        <dbReference type="SAM" id="SignalP"/>
    </source>
</evidence>
<reference evidence="5" key="1">
    <citation type="submission" date="2020-01" db="EMBL/GenBank/DDBJ databases">
        <title>Sphingomonas sp. strain CSW-10.</title>
        <authorList>
            <person name="Chen W.-M."/>
        </authorList>
    </citation>
    <scope>NUCLEOTIDE SEQUENCE [LARGE SCALE GENOMIC DNA]</scope>
    <source>
        <strain evidence="5">NST-5</strain>
    </source>
</reference>
<evidence type="ECO:0000313" key="4">
    <source>
        <dbReference type="EMBL" id="NBL65925.1"/>
    </source>
</evidence>
<comment type="caution">
    <text evidence="4">The sequence shown here is derived from an EMBL/GenBank/DDBJ whole genome shotgun (WGS) entry which is preliminary data.</text>
</comment>
<sequence length="265" mass="28468">MIRFIFYTLILITATIATAQVSENRTVGNFSKIKVSQGIELFYTPSATQSIKVETDDNEKLKMIKTEMEGNTLKVFIDANSVQIGSDDKKRKRRNRNWNNNVNFKVLKVWVSAPNVDGFKASSSGSIKVEKPVSANEFSIDASSSGSISGNFSSKVIHVDISSSADANLQVDTEKINIQASSSADADISGKATELYVKASSSADVNADNLQVQNAKIEASSSADVDVFVTENLDAKASSSASVDYKGNPKQVNAEKSSSGSVTKK</sequence>
<evidence type="ECO:0000256" key="1">
    <source>
        <dbReference type="SAM" id="MobiDB-lite"/>
    </source>
</evidence>
<dbReference type="PANTHER" id="PTHR39200">
    <property type="entry name" value="HYPOTHETICAL EXPORTED PROTEIN"/>
    <property type="match status" value="1"/>
</dbReference>
<evidence type="ECO:0000259" key="3">
    <source>
        <dbReference type="Pfam" id="PF10988"/>
    </source>
</evidence>
<dbReference type="Proteomes" id="UP000798602">
    <property type="component" value="Unassembled WGS sequence"/>
</dbReference>
<name>A0ABW9ZFQ8_9FLAO</name>
<feature type="region of interest" description="Disordered" evidence="1">
    <location>
        <begin position="238"/>
        <end position="265"/>
    </location>
</feature>
<keyword evidence="5" id="KW-1185">Reference proteome</keyword>
<dbReference type="EMBL" id="JAABLM010000017">
    <property type="protein sequence ID" value="NBL65925.1"/>
    <property type="molecule type" value="Genomic_DNA"/>
</dbReference>
<evidence type="ECO:0000313" key="5">
    <source>
        <dbReference type="Proteomes" id="UP000798602"/>
    </source>
</evidence>
<feature type="compositionally biased region" description="Polar residues" evidence="1">
    <location>
        <begin position="250"/>
        <end position="265"/>
    </location>
</feature>
<dbReference type="RefSeq" id="WP_166537745.1">
    <property type="nucleotide sequence ID" value="NZ_JAABLM010000017.1"/>
</dbReference>
<dbReference type="PANTHER" id="PTHR39200:SF1">
    <property type="entry name" value="AUTO-TRANSPORTER ADHESIN HEAD GIN DOMAIN-CONTAINING PROTEIN-RELATED"/>
    <property type="match status" value="1"/>
</dbReference>